<dbReference type="GO" id="GO:0016779">
    <property type="term" value="F:nucleotidyltransferase activity"/>
    <property type="evidence" value="ECO:0007669"/>
    <property type="project" value="TreeGrafter"/>
</dbReference>
<dbReference type="GO" id="GO:0046872">
    <property type="term" value="F:metal ion binding"/>
    <property type="evidence" value="ECO:0007669"/>
    <property type="project" value="UniProtKB-KW"/>
</dbReference>
<dbReference type="InterPro" id="IPR013482">
    <property type="entry name" value="Molybde_CF_guanTrfase"/>
</dbReference>
<dbReference type="PANTHER" id="PTHR19136">
    <property type="entry name" value="MOLYBDENUM COFACTOR GUANYLYLTRANSFERASE"/>
    <property type="match status" value="1"/>
</dbReference>
<accession>A0A1Z9YY14</accession>
<dbReference type="InterPro" id="IPR029044">
    <property type="entry name" value="Nucleotide-diphossugar_trans"/>
</dbReference>
<keyword evidence="5" id="KW-0460">Magnesium</keyword>
<dbReference type="RefSeq" id="WP_087620661.1">
    <property type="nucleotide sequence ID" value="NZ_NEXX01000003.1"/>
</dbReference>
<sequence length="199" mass="23232">MLLSHEIKQQCDAVILAGGQASRMQGCNKLLQCFDGQQRQLEKLVEVIQPQVQQLWINSHRDHEIYQAYDPNIAIFTDIERGFFGPMMGMHSAWQYSRQDWILFVPCDLYQVPTKLLDTMVATVQQQHSPLCYAVFGQQALYPLCLMHRSVDSLLQQRIKQQDYSLYRCFAKLKVCTAYFALTEQQPHSINHWSELDHH</sequence>
<protein>
    <recommendedName>
        <fullName evidence="8">MobA-like NTP transferase domain-containing protein</fullName>
    </recommendedName>
</protein>
<dbReference type="GO" id="GO:0006777">
    <property type="term" value="P:Mo-molybdopterin cofactor biosynthetic process"/>
    <property type="evidence" value="ECO:0007669"/>
    <property type="project" value="UniProtKB-KW"/>
</dbReference>
<reference evidence="9 10" key="1">
    <citation type="submission" date="2017-05" db="EMBL/GenBank/DDBJ databases">
        <title>Acinetobacter populi ANC 5415 (= PBJ7), whole genome shotgun sequencing project.</title>
        <authorList>
            <person name="Nemec A."/>
            <person name="Radolfova-Krizova L."/>
        </authorList>
    </citation>
    <scope>NUCLEOTIDE SEQUENCE [LARGE SCALE GENOMIC DNA]</scope>
    <source>
        <strain evidence="9 10">PBJ7</strain>
    </source>
</reference>
<evidence type="ECO:0000313" key="9">
    <source>
        <dbReference type="EMBL" id="OUY07062.1"/>
    </source>
</evidence>
<feature type="domain" description="MobA-like NTP transferase" evidence="8">
    <location>
        <begin position="13"/>
        <end position="167"/>
    </location>
</feature>
<dbReference type="OrthoDB" id="9788394at2"/>
<comment type="caution">
    <text evidence="9">The sequence shown here is derived from an EMBL/GenBank/DDBJ whole genome shotgun (WGS) entry which is preliminary data.</text>
</comment>
<dbReference type="InterPro" id="IPR025877">
    <property type="entry name" value="MobA-like_NTP_Trfase"/>
</dbReference>
<gene>
    <name evidence="9" type="ORF">CAP51_10250</name>
</gene>
<evidence type="ECO:0000259" key="8">
    <source>
        <dbReference type="Pfam" id="PF12804"/>
    </source>
</evidence>
<evidence type="ECO:0000256" key="1">
    <source>
        <dbReference type="ARBA" id="ARBA00022490"/>
    </source>
</evidence>
<evidence type="ECO:0000256" key="3">
    <source>
        <dbReference type="ARBA" id="ARBA00022723"/>
    </source>
</evidence>
<evidence type="ECO:0000256" key="2">
    <source>
        <dbReference type="ARBA" id="ARBA00022679"/>
    </source>
</evidence>
<dbReference type="SUPFAM" id="SSF53448">
    <property type="entry name" value="Nucleotide-diphospho-sugar transferases"/>
    <property type="match status" value="1"/>
</dbReference>
<dbReference type="PANTHER" id="PTHR19136:SF81">
    <property type="entry name" value="MOLYBDENUM COFACTOR GUANYLYLTRANSFERASE"/>
    <property type="match status" value="1"/>
</dbReference>
<keyword evidence="2" id="KW-0808">Transferase</keyword>
<dbReference type="CDD" id="cd02503">
    <property type="entry name" value="MobA"/>
    <property type="match status" value="1"/>
</dbReference>
<keyword evidence="7" id="KW-0501">Molybdenum cofactor biosynthesis</keyword>
<evidence type="ECO:0000256" key="7">
    <source>
        <dbReference type="ARBA" id="ARBA00023150"/>
    </source>
</evidence>
<evidence type="ECO:0000256" key="6">
    <source>
        <dbReference type="ARBA" id="ARBA00023134"/>
    </source>
</evidence>
<dbReference type="Proteomes" id="UP000196536">
    <property type="component" value="Unassembled WGS sequence"/>
</dbReference>
<name>A0A1Z9YY14_9GAMM</name>
<keyword evidence="10" id="KW-1185">Reference proteome</keyword>
<keyword evidence="1" id="KW-0963">Cytoplasm</keyword>
<proteinExistence type="predicted"/>
<dbReference type="GO" id="GO:0005525">
    <property type="term" value="F:GTP binding"/>
    <property type="evidence" value="ECO:0007669"/>
    <property type="project" value="UniProtKB-KW"/>
</dbReference>
<keyword evidence="6" id="KW-0342">GTP-binding</keyword>
<dbReference type="AlphaFoldDB" id="A0A1Z9YY14"/>
<keyword evidence="4" id="KW-0547">Nucleotide-binding</keyword>
<dbReference type="Pfam" id="PF12804">
    <property type="entry name" value="NTP_transf_3"/>
    <property type="match status" value="1"/>
</dbReference>
<dbReference type="Gene3D" id="3.90.550.10">
    <property type="entry name" value="Spore Coat Polysaccharide Biosynthesis Protein SpsA, Chain A"/>
    <property type="match status" value="1"/>
</dbReference>
<evidence type="ECO:0000313" key="10">
    <source>
        <dbReference type="Proteomes" id="UP000196536"/>
    </source>
</evidence>
<evidence type="ECO:0000256" key="5">
    <source>
        <dbReference type="ARBA" id="ARBA00022842"/>
    </source>
</evidence>
<dbReference type="EMBL" id="NEXX01000003">
    <property type="protein sequence ID" value="OUY07062.1"/>
    <property type="molecule type" value="Genomic_DNA"/>
</dbReference>
<organism evidence="9 10">
    <name type="scientific">Acinetobacter populi</name>
    <dbReference type="NCBI Taxonomy" id="1582270"/>
    <lineage>
        <taxon>Bacteria</taxon>
        <taxon>Pseudomonadati</taxon>
        <taxon>Pseudomonadota</taxon>
        <taxon>Gammaproteobacteria</taxon>
        <taxon>Moraxellales</taxon>
        <taxon>Moraxellaceae</taxon>
        <taxon>Acinetobacter</taxon>
    </lineage>
</organism>
<evidence type="ECO:0000256" key="4">
    <source>
        <dbReference type="ARBA" id="ARBA00022741"/>
    </source>
</evidence>
<keyword evidence="3" id="KW-0479">Metal-binding</keyword>